<organism evidence="8 9">
    <name type="scientific">Prochlorococcus marinus str. PAC1</name>
    <dbReference type="NCBI Taxonomy" id="59924"/>
    <lineage>
        <taxon>Bacteria</taxon>
        <taxon>Bacillati</taxon>
        <taxon>Cyanobacteriota</taxon>
        <taxon>Cyanophyceae</taxon>
        <taxon>Synechococcales</taxon>
        <taxon>Prochlorococcaceae</taxon>
        <taxon>Prochlorococcus</taxon>
    </lineage>
</organism>
<keyword evidence="2 7" id="KW-0602">Photosynthesis</keyword>
<dbReference type="Proteomes" id="UP000030392">
    <property type="component" value="Unassembled WGS sequence"/>
</dbReference>
<keyword evidence="6 7" id="KW-0604">Photosystem II</keyword>
<sequence>MSKLKGPDGRAGDRLPNGMPAVSWERRWTEGALPLWLVATAGGTAVIFVLGIFFYGSYTGIGNAG</sequence>
<dbReference type="HAMAP" id="MF_01305">
    <property type="entry name" value="PSII_PsbJ"/>
    <property type="match status" value="1"/>
</dbReference>
<dbReference type="PANTHER" id="PTHR34812">
    <property type="entry name" value="PHOTOSYSTEM II REACTION CENTER PROTEIN J"/>
    <property type="match status" value="1"/>
</dbReference>
<comment type="subcellular location">
    <subcellularLocation>
        <location evidence="7">Cellular thylakoid membrane</location>
        <topology evidence="7">Single-pass membrane protein</topology>
    </subcellularLocation>
</comment>
<keyword evidence="1 7" id="KW-0674">Reaction center</keyword>
<comment type="similarity">
    <text evidence="7">Belongs to the PsbJ family.</text>
</comment>
<dbReference type="RefSeq" id="WP_011294298.1">
    <property type="nucleotide sequence ID" value="NZ_CP138967.1"/>
</dbReference>
<dbReference type="EMBL" id="JNAX01000012">
    <property type="protein sequence ID" value="KGG20320.1"/>
    <property type="molecule type" value="Genomic_DNA"/>
</dbReference>
<dbReference type="Pfam" id="PF01788">
    <property type="entry name" value="PsbJ"/>
    <property type="match status" value="1"/>
</dbReference>
<comment type="function">
    <text evidence="7">One of the components of the core complex of photosystem II (PSII). PSII is a light-driven water:plastoquinone oxidoreductase that uses light energy to abstract electrons from H(2)O, generating O(2) and a proton gradient subsequently used for ATP formation. It consists of a core antenna complex that captures photons, and an electron transfer chain that converts photonic excitation into a charge separation.</text>
</comment>
<keyword evidence="4 7" id="KW-1133">Transmembrane helix</keyword>
<name>A0A0A2C5Z5_PROMR</name>
<dbReference type="AlphaFoldDB" id="A0A0A2C5Z5"/>
<dbReference type="Gene3D" id="6.10.250.2070">
    <property type="match status" value="1"/>
</dbReference>
<dbReference type="GO" id="GO:0031676">
    <property type="term" value="C:plasma membrane-derived thylakoid membrane"/>
    <property type="evidence" value="ECO:0007669"/>
    <property type="project" value="UniProtKB-SubCell"/>
</dbReference>
<evidence type="ECO:0000256" key="3">
    <source>
        <dbReference type="ARBA" id="ARBA00022692"/>
    </source>
</evidence>
<evidence type="ECO:0000256" key="4">
    <source>
        <dbReference type="ARBA" id="ARBA00022989"/>
    </source>
</evidence>
<evidence type="ECO:0000313" key="8">
    <source>
        <dbReference type="EMBL" id="KGG20320.1"/>
    </source>
</evidence>
<dbReference type="SUPFAM" id="SSF161021">
    <property type="entry name" value="Photosystem II reaction center protein J, PsbJ"/>
    <property type="match status" value="1"/>
</dbReference>
<dbReference type="GO" id="GO:0009539">
    <property type="term" value="C:photosystem II reaction center"/>
    <property type="evidence" value="ECO:0007669"/>
    <property type="project" value="InterPro"/>
</dbReference>
<gene>
    <name evidence="7" type="primary">psbJ</name>
    <name evidence="8" type="ORF">EV03_1282</name>
</gene>
<comment type="caution">
    <text evidence="8">The sequence shown here is derived from an EMBL/GenBank/DDBJ whole genome shotgun (WGS) entry which is preliminary data.</text>
</comment>
<reference evidence="9" key="1">
    <citation type="journal article" date="2014" name="Sci. Data">
        <title>Genomes of diverse isolates of the marine cyanobacterium Prochlorococcus.</title>
        <authorList>
            <person name="Biller S."/>
            <person name="Berube P."/>
            <person name="Thompson J."/>
            <person name="Kelly L."/>
            <person name="Roggensack S."/>
            <person name="Awad L."/>
            <person name="Roache-Johnson K."/>
            <person name="Ding H."/>
            <person name="Giovannoni S.J."/>
            <person name="Moore L.R."/>
            <person name="Chisholm S.W."/>
        </authorList>
    </citation>
    <scope>NUCLEOTIDE SEQUENCE [LARGE SCALE GENOMIC DNA]</scope>
    <source>
        <strain evidence="9">PAC1</strain>
    </source>
</reference>
<keyword evidence="7" id="KW-0793">Thylakoid</keyword>
<keyword evidence="3 7" id="KW-0812">Transmembrane</keyword>
<accession>A0A0A2C5Z5</accession>
<feature type="transmembrane region" description="Helical" evidence="7">
    <location>
        <begin position="33"/>
        <end position="55"/>
    </location>
</feature>
<dbReference type="SMR" id="A0A0A2C5Z5"/>
<comment type="subunit">
    <text evidence="7">PSII is composed of 1 copy each of membrane proteins PsbA, PsbB, PsbC, PsbD, PsbE, PsbF, PsbH, PsbI, PsbJ, PsbK, PsbL, PsbM, PsbT, PsbX, PsbY, PsbZ, Psb30/Ycf12, peripheral proteins PsbO, CyanoQ (PsbQ), PsbU, PsbV and a large number of cofactors. It forms dimeric complexes.</text>
</comment>
<evidence type="ECO:0000256" key="1">
    <source>
        <dbReference type="ARBA" id="ARBA00022469"/>
    </source>
</evidence>
<dbReference type="NCBIfam" id="NF002722">
    <property type="entry name" value="PRK02565.1"/>
    <property type="match status" value="1"/>
</dbReference>
<dbReference type="InterPro" id="IPR037267">
    <property type="entry name" value="PSII_PsbJ_sf"/>
</dbReference>
<proteinExistence type="inferred from homology"/>
<evidence type="ECO:0000256" key="7">
    <source>
        <dbReference type="HAMAP-Rule" id="MF_01305"/>
    </source>
</evidence>
<evidence type="ECO:0000256" key="5">
    <source>
        <dbReference type="ARBA" id="ARBA00023136"/>
    </source>
</evidence>
<dbReference type="InterPro" id="IPR002682">
    <property type="entry name" value="PSII_PsbJ"/>
</dbReference>
<evidence type="ECO:0000313" key="9">
    <source>
        <dbReference type="Proteomes" id="UP000030392"/>
    </source>
</evidence>
<keyword evidence="5 7" id="KW-0472">Membrane</keyword>
<protein>
    <recommendedName>
        <fullName evidence="7">Photosystem II reaction center protein J</fullName>
        <shortName evidence="7">PSII-J</shortName>
    </recommendedName>
</protein>
<dbReference type="GO" id="GO:0015979">
    <property type="term" value="P:photosynthesis"/>
    <property type="evidence" value="ECO:0007669"/>
    <property type="project" value="UniProtKB-UniRule"/>
</dbReference>
<evidence type="ECO:0000256" key="2">
    <source>
        <dbReference type="ARBA" id="ARBA00022531"/>
    </source>
</evidence>
<dbReference type="PANTHER" id="PTHR34812:SF3">
    <property type="entry name" value="PHOTOSYSTEM II REACTION CENTER PROTEIN J"/>
    <property type="match status" value="1"/>
</dbReference>
<evidence type="ECO:0000256" key="6">
    <source>
        <dbReference type="ARBA" id="ARBA00023276"/>
    </source>
</evidence>